<dbReference type="EMBL" id="ANIK01000032">
    <property type="protein sequence ID" value="EMJ95706.1"/>
    <property type="molecule type" value="Genomic_DNA"/>
</dbReference>
<name>M6CYW9_9LEPT</name>
<dbReference type="PATRIC" id="fig|1218565.3.peg.1695"/>
<dbReference type="NCBIfam" id="NF047701">
    <property type="entry name" value="B9T54_RS14040_fam"/>
    <property type="match status" value="1"/>
</dbReference>
<sequence length="72" mass="8735">MISYKELKYKTTPVDFHEIDFEILEQHLNIRIDDFTRECVRKSDHLRRILAFRKFESSQKNSNITFLDGIED</sequence>
<organism evidence="1 2">
    <name type="scientific">Leptospira alstonii serovar Sichuan str. 79601</name>
    <dbReference type="NCBI Taxonomy" id="1218565"/>
    <lineage>
        <taxon>Bacteria</taxon>
        <taxon>Pseudomonadati</taxon>
        <taxon>Spirochaetota</taxon>
        <taxon>Spirochaetia</taxon>
        <taxon>Leptospirales</taxon>
        <taxon>Leptospiraceae</taxon>
        <taxon>Leptospira</taxon>
    </lineage>
</organism>
<gene>
    <name evidence="1" type="ORF">LEP1GSC194_2362</name>
</gene>
<dbReference type="AlphaFoldDB" id="M6CYW9"/>
<evidence type="ECO:0000313" key="2">
    <source>
        <dbReference type="Proteomes" id="UP000011988"/>
    </source>
</evidence>
<dbReference type="OrthoDB" id="339234at2"/>
<dbReference type="Proteomes" id="UP000011988">
    <property type="component" value="Unassembled WGS sequence"/>
</dbReference>
<protein>
    <submittedName>
        <fullName evidence="1">Uncharacterized protein</fullName>
    </submittedName>
</protein>
<dbReference type="RefSeq" id="WP_017808423.1">
    <property type="nucleotide sequence ID" value="NZ_ANIK01000032.1"/>
</dbReference>
<proteinExistence type="predicted"/>
<reference evidence="1 2" key="1">
    <citation type="submission" date="2013-01" db="EMBL/GenBank/DDBJ databases">
        <authorList>
            <person name="Harkins D.M."/>
            <person name="Durkin A.S."/>
            <person name="Brinkac L.M."/>
            <person name="Haft D.H."/>
            <person name="Selengut J.D."/>
            <person name="Sanka R."/>
            <person name="DePew J."/>
            <person name="Purushe J."/>
            <person name="Galloway R.L."/>
            <person name="Vinetz J.M."/>
            <person name="Sutton G.G."/>
            <person name="Nierman W.C."/>
            <person name="Fouts D.E."/>
        </authorList>
    </citation>
    <scope>NUCLEOTIDE SEQUENCE [LARGE SCALE GENOMIC DNA]</scope>
    <source>
        <strain evidence="1 2">79601</strain>
    </source>
</reference>
<comment type="caution">
    <text evidence="1">The sequence shown here is derived from an EMBL/GenBank/DDBJ whole genome shotgun (WGS) entry which is preliminary data.</text>
</comment>
<accession>M6CYW9</accession>
<evidence type="ECO:0000313" key="1">
    <source>
        <dbReference type="EMBL" id="EMJ95706.1"/>
    </source>
</evidence>